<organism evidence="3 4">
    <name type="scientific">Sphaeroforma arctica JP610</name>
    <dbReference type="NCBI Taxonomy" id="667725"/>
    <lineage>
        <taxon>Eukaryota</taxon>
        <taxon>Ichthyosporea</taxon>
        <taxon>Ichthyophonida</taxon>
        <taxon>Sphaeroforma</taxon>
    </lineage>
</organism>
<reference evidence="3 4" key="1">
    <citation type="submission" date="2011-02" db="EMBL/GenBank/DDBJ databases">
        <title>The Genome Sequence of Sphaeroforma arctica JP610.</title>
        <authorList>
            <consortium name="The Broad Institute Genome Sequencing Platform"/>
            <person name="Russ C."/>
            <person name="Cuomo C."/>
            <person name="Young S.K."/>
            <person name="Zeng Q."/>
            <person name="Gargeya S."/>
            <person name="Alvarado L."/>
            <person name="Berlin A."/>
            <person name="Chapman S.B."/>
            <person name="Chen Z."/>
            <person name="Freedman E."/>
            <person name="Gellesch M."/>
            <person name="Goldberg J."/>
            <person name="Griggs A."/>
            <person name="Gujja S."/>
            <person name="Heilman E."/>
            <person name="Heiman D."/>
            <person name="Howarth C."/>
            <person name="Mehta T."/>
            <person name="Neiman D."/>
            <person name="Pearson M."/>
            <person name="Roberts A."/>
            <person name="Saif S."/>
            <person name="Shea T."/>
            <person name="Shenoy N."/>
            <person name="Sisk P."/>
            <person name="Stolte C."/>
            <person name="Sykes S."/>
            <person name="White J."/>
            <person name="Yandava C."/>
            <person name="Burger G."/>
            <person name="Gray M.W."/>
            <person name="Holland P.W.H."/>
            <person name="King N."/>
            <person name="Lang F.B.F."/>
            <person name="Roger A.J."/>
            <person name="Ruiz-Trillo I."/>
            <person name="Haas B."/>
            <person name="Nusbaum C."/>
            <person name="Birren B."/>
        </authorList>
    </citation>
    <scope>NUCLEOTIDE SEQUENCE [LARGE SCALE GENOMIC DNA]</scope>
    <source>
        <strain evidence="3 4">JP610</strain>
    </source>
</reference>
<protein>
    <submittedName>
        <fullName evidence="3">Uncharacterized protein</fullName>
    </submittedName>
</protein>
<evidence type="ECO:0000313" key="3">
    <source>
        <dbReference type="EMBL" id="KNC80245.1"/>
    </source>
</evidence>
<keyword evidence="1" id="KW-0433">Leucine-rich repeat</keyword>
<dbReference type="SUPFAM" id="SSF52075">
    <property type="entry name" value="Outer arm dynein light chain 1"/>
    <property type="match status" value="1"/>
</dbReference>
<name>A0A0L0FTT6_9EUKA</name>
<dbReference type="GeneID" id="25907902"/>
<dbReference type="PANTHER" id="PTHR48051">
    <property type="match status" value="1"/>
</dbReference>
<dbReference type="AlphaFoldDB" id="A0A0L0FTT6"/>
<dbReference type="eggNOG" id="KOG0620">
    <property type="taxonomic scope" value="Eukaryota"/>
</dbReference>
<evidence type="ECO:0000313" key="4">
    <source>
        <dbReference type="Proteomes" id="UP000054560"/>
    </source>
</evidence>
<dbReference type="GO" id="GO:0005737">
    <property type="term" value="C:cytoplasm"/>
    <property type="evidence" value="ECO:0007669"/>
    <property type="project" value="TreeGrafter"/>
</dbReference>
<sequence length="217" mass="24338">MVSSLRKYRSAPGRGVADSGVLELTLSREQINERQQSRARAIIHRAFNEGKNVFDLSSLHLVALPEDIADLKHVLVTKKQSSSGCMFASTGVHLYLSNNRIVRLPPCLYQMTNITVLSLRGNNLRELSPEIAGMRNLTELSVSTNQLKFLPAEVKQLTKLHTLSAKPNPFVEGSMVDVDYTPYKSQTKLSELSLQVLANAPRQTQRRANKDIERQLR</sequence>
<dbReference type="InterPro" id="IPR050216">
    <property type="entry name" value="LRR_domain-containing"/>
</dbReference>
<dbReference type="OrthoDB" id="660555at2759"/>
<gene>
    <name evidence="3" type="ORF">SARC_07398</name>
</gene>
<dbReference type="InterPro" id="IPR032675">
    <property type="entry name" value="LRR_dom_sf"/>
</dbReference>
<evidence type="ECO:0000256" key="1">
    <source>
        <dbReference type="ARBA" id="ARBA00022614"/>
    </source>
</evidence>
<proteinExistence type="predicted"/>
<dbReference type="RefSeq" id="XP_014154147.1">
    <property type="nucleotide sequence ID" value="XM_014298672.1"/>
</dbReference>
<dbReference type="EMBL" id="KQ242178">
    <property type="protein sequence ID" value="KNC80245.1"/>
    <property type="molecule type" value="Genomic_DNA"/>
</dbReference>
<accession>A0A0L0FTT6</accession>
<evidence type="ECO:0000256" key="2">
    <source>
        <dbReference type="ARBA" id="ARBA00022737"/>
    </source>
</evidence>
<dbReference type="Proteomes" id="UP000054560">
    <property type="component" value="Unassembled WGS sequence"/>
</dbReference>
<dbReference type="Pfam" id="PF13855">
    <property type="entry name" value="LRR_8"/>
    <property type="match status" value="1"/>
</dbReference>
<dbReference type="InterPro" id="IPR001611">
    <property type="entry name" value="Leu-rich_rpt"/>
</dbReference>
<keyword evidence="2" id="KW-0677">Repeat</keyword>
<keyword evidence="4" id="KW-1185">Reference proteome</keyword>
<dbReference type="Gene3D" id="3.80.10.10">
    <property type="entry name" value="Ribonuclease Inhibitor"/>
    <property type="match status" value="1"/>
</dbReference>
<dbReference type="SMART" id="SM00369">
    <property type="entry name" value="LRR_TYP"/>
    <property type="match status" value="2"/>
</dbReference>
<dbReference type="STRING" id="667725.A0A0L0FTT6"/>
<dbReference type="PANTHER" id="PTHR48051:SF1">
    <property type="entry name" value="RAS SUPPRESSOR PROTEIN 1"/>
    <property type="match status" value="1"/>
</dbReference>
<dbReference type="InterPro" id="IPR003591">
    <property type="entry name" value="Leu-rich_rpt_typical-subtyp"/>
</dbReference>